<dbReference type="EMBL" id="HBHT01036447">
    <property type="protein sequence ID" value="CAD9989647.1"/>
    <property type="molecule type" value="Transcribed_RNA"/>
</dbReference>
<protein>
    <submittedName>
        <fullName evidence="2">Uncharacterized protein</fullName>
    </submittedName>
</protein>
<reference evidence="2" key="1">
    <citation type="submission" date="2021-01" db="EMBL/GenBank/DDBJ databases">
        <authorList>
            <person name="Corre E."/>
            <person name="Pelletier E."/>
            <person name="Niang G."/>
            <person name="Scheremetjew M."/>
            <person name="Finn R."/>
            <person name="Kale V."/>
            <person name="Holt S."/>
            <person name="Cochrane G."/>
            <person name="Meng A."/>
            <person name="Brown T."/>
            <person name="Cohen L."/>
        </authorList>
    </citation>
    <scope>NUCLEOTIDE SEQUENCE</scope>
    <source>
        <strain evidence="2">CCMP125</strain>
    </source>
</reference>
<evidence type="ECO:0000256" key="1">
    <source>
        <dbReference type="SAM" id="Coils"/>
    </source>
</evidence>
<dbReference type="AlphaFoldDB" id="A0A7S2YQC2"/>
<gene>
    <name evidence="2" type="ORF">APAL1065_LOCUS24481</name>
</gene>
<proteinExistence type="predicted"/>
<organism evidence="2">
    <name type="scientific">Entomoneis paludosa</name>
    <dbReference type="NCBI Taxonomy" id="265537"/>
    <lineage>
        <taxon>Eukaryota</taxon>
        <taxon>Sar</taxon>
        <taxon>Stramenopiles</taxon>
        <taxon>Ochrophyta</taxon>
        <taxon>Bacillariophyta</taxon>
        <taxon>Bacillariophyceae</taxon>
        <taxon>Bacillariophycidae</taxon>
        <taxon>Entomoneidaceae</taxon>
        <taxon>Entomoneis</taxon>
    </lineage>
</organism>
<keyword evidence="1" id="KW-0175">Coiled coil</keyword>
<evidence type="ECO:0000313" key="2">
    <source>
        <dbReference type="EMBL" id="CAD9989647.1"/>
    </source>
</evidence>
<accession>A0A7S2YQC2</accession>
<name>A0A7S2YQC2_9STRA</name>
<sequence>MVDNSSLTYDELKSRLAAAEEAREAAEAETRRVAAIVKAETQREINQKDSGEYWDTIDNIWDFVAADYGGCYSAALNLRQQNECELYAREDVVLVFSNGEDLEVILTKNPDISSLFTKDVDTISQISQVGSIDRSNRTEEKKHEKKHAKNILGESFSKSDKSRAHTFPADYECYKFWWPMFKLVTGEKDRDYDKVFIQKLANMRTSKLCFAGEHNLIYDTPRDGVVCALPIFESMQDMAEWQYGTGYKMLITADSAGTYRELRMAQDSRYDHITIADDDYGGFACYQLG</sequence>
<feature type="coiled-coil region" evidence="1">
    <location>
        <begin position="2"/>
        <end position="29"/>
    </location>
</feature>